<dbReference type="InterPro" id="IPR052900">
    <property type="entry name" value="Phospholipid_Metab_Enz"/>
</dbReference>
<protein>
    <submittedName>
        <fullName evidence="4">Alkaline phosphatase D</fullName>
    </submittedName>
</protein>
<dbReference type="PANTHER" id="PTHR43606:SF1">
    <property type="entry name" value="PHOD-LIKE PHOSPHATASE METALLOPHOSPHATASE DOMAIN-CONTAINING PROTEIN"/>
    <property type="match status" value="1"/>
</dbReference>
<evidence type="ECO:0000313" key="5">
    <source>
        <dbReference type="Proteomes" id="UP000256913"/>
    </source>
</evidence>
<feature type="signal peptide" evidence="1">
    <location>
        <begin position="1"/>
        <end position="31"/>
    </location>
</feature>
<dbReference type="EMBL" id="QUMQ01000001">
    <property type="protein sequence ID" value="REG00254.1"/>
    <property type="molecule type" value="Genomic_DNA"/>
</dbReference>
<dbReference type="Gene3D" id="2.60.40.380">
    <property type="entry name" value="Purple acid phosphatase-like, N-terminal"/>
    <property type="match status" value="1"/>
</dbReference>
<dbReference type="PROSITE" id="PS51318">
    <property type="entry name" value="TAT"/>
    <property type="match status" value="1"/>
</dbReference>
<feature type="domain" description="Phospholipase D N-terminal" evidence="3">
    <location>
        <begin position="45"/>
        <end position="130"/>
    </location>
</feature>
<dbReference type="RefSeq" id="WP_116071657.1">
    <property type="nucleotide sequence ID" value="NZ_BONB01000003.1"/>
</dbReference>
<dbReference type="SUPFAM" id="SSF56300">
    <property type="entry name" value="Metallo-dependent phosphatases"/>
    <property type="match status" value="1"/>
</dbReference>
<dbReference type="OrthoDB" id="3497025at2"/>
<organism evidence="4 5">
    <name type="scientific">Asanoa ferruginea</name>
    <dbReference type="NCBI Taxonomy" id="53367"/>
    <lineage>
        <taxon>Bacteria</taxon>
        <taxon>Bacillati</taxon>
        <taxon>Actinomycetota</taxon>
        <taxon>Actinomycetes</taxon>
        <taxon>Micromonosporales</taxon>
        <taxon>Micromonosporaceae</taxon>
        <taxon>Asanoa</taxon>
    </lineage>
</organism>
<reference evidence="4 5" key="1">
    <citation type="submission" date="2018-08" db="EMBL/GenBank/DDBJ databases">
        <title>Sequencing the genomes of 1000 actinobacteria strains.</title>
        <authorList>
            <person name="Klenk H.-P."/>
        </authorList>
    </citation>
    <scope>NUCLEOTIDE SEQUENCE [LARGE SCALE GENOMIC DNA]</scope>
    <source>
        <strain evidence="4 5">DSM 44099</strain>
    </source>
</reference>
<evidence type="ECO:0000259" key="3">
    <source>
        <dbReference type="Pfam" id="PF16655"/>
    </source>
</evidence>
<evidence type="ECO:0000256" key="1">
    <source>
        <dbReference type="SAM" id="SignalP"/>
    </source>
</evidence>
<dbReference type="AlphaFoldDB" id="A0A3D9ZVY5"/>
<comment type="caution">
    <text evidence="4">The sequence shown here is derived from an EMBL/GenBank/DDBJ whole genome shotgun (WGS) entry which is preliminary data.</text>
</comment>
<evidence type="ECO:0000259" key="2">
    <source>
        <dbReference type="Pfam" id="PF09423"/>
    </source>
</evidence>
<dbReference type="PANTHER" id="PTHR43606">
    <property type="entry name" value="PHOSPHATASE, PUTATIVE (AFU_ORTHOLOGUE AFUA_6G08710)-RELATED"/>
    <property type="match status" value="1"/>
</dbReference>
<dbReference type="InterPro" id="IPR032093">
    <property type="entry name" value="PhoD_N"/>
</dbReference>
<dbReference type="InterPro" id="IPR038607">
    <property type="entry name" value="PhoD-like_sf"/>
</dbReference>
<feature type="chain" id="PRO_5038500783" evidence="1">
    <location>
        <begin position="32"/>
        <end position="511"/>
    </location>
</feature>
<dbReference type="Gene3D" id="3.60.21.70">
    <property type="entry name" value="PhoD-like phosphatase"/>
    <property type="match status" value="1"/>
</dbReference>
<dbReference type="InterPro" id="IPR018946">
    <property type="entry name" value="PhoD-like_MPP"/>
</dbReference>
<keyword evidence="5" id="KW-1185">Reference proteome</keyword>
<dbReference type="Pfam" id="PF16655">
    <property type="entry name" value="PhoD_N"/>
    <property type="match status" value="1"/>
</dbReference>
<name>A0A3D9ZVY5_9ACTN</name>
<feature type="domain" description="PhoD-like phosphatase metallophosphatase" evidence="2">
    <location>
        <begin position="145"/>
        <end position="491"/>
    </location>
</feature>
<proteinExistence type="predicted"/>
<dbReference type="InterPro" id="IPR029052">
    <property type="entry name" value="Metallo-depent_PP-like"/>
</dbReference>
<gene>
    <name evidence="4" type="ORF">DFJ67_6305</name>
</gene>
<dbReference type="Pfam" id="PF09423">
    <property type="entry name" value="PhoD"/>
    <property type="match status" value="1"/>
</dbReference>
<accession>A0A3D9ZVY5</accession>
<keyword evidence="1" id="KW-0732">Signal</keyword>
<dbReference type="Proteomes" id="UP000256913">
    <property type="component" value="Unassembled WGS sequence"/>
</dbReference>
<evidence type="ECO:0000313" key="4">
    <source>
        <dbReference type="EMBL" id="REG00254.1"/>
    </source>
</evidence>
<sequence length="511" mass="55782">MASQNWSRRGLLGAAAALGTTAALGGAPAVAGTPTLARRRPVLTHGVQTGDAVGGAANVWTRADRAGRLLVDVSDRPDLRHARTVAGPLLGPDTDFTGRVRLRGLREGRKTYYRVRVVGERGVASEPITGSLTVPGGHDGIRFVWTGDIAGQGWGINPDLGGMRIFEAMRRVRPDFYLCSGDTVYADGPLVESVPLADGRVWRNLVTPEKSKVAETLAEYRGQFAYNLLDANVRRFFAEVPQLNQWDDHEVTNNWYPGELLDDARYTEKRVDVLAARSRQAFYEWTPITPGPVYRKVSYGPLLDIFVLDMRTFKDVNDGNVYADPRRGLLGEAQRRWLTEGLRRSTATWKVIANDLPLGLVVPDGATAQEGVAQGDNGAPLGRELEFASILRDAHRHRVSGIVLLTADVHYTAAHHYDPARAAIGDFTPFWEFVSGPANAGAFGPNALDGTFGPTAAFVHAPPEANTSPLDGFQHFGEVSIDGRSRELTVKLRDLDGSVLWATTLTPPWRF</sequence>
<dbReference type="InterPro" id="IPR006311">
    <property type="entry name" value="TAT_signal"/>
</dbReference>